<reference evidence="10 11" key="1">
    <citation type="submission" date="2022-10" db="EMBL/GenBank/DDBJ databases">
        <title>High-quality genome sequences of two octocoral-associated bacteria, Endozoicomonas euniceicola EF212 and Endozoicomonas gorgoniicola PS125.</title>
        <authorList>
            <person name="Chiou Y.-J."/>
            <person name="Chen Y.-H."/>
        </authorList>
    </citation>
    <scope>NUCLEOTIDE SEQUENCE [LARGE SCALE GENOMIC DNA]</scope>
    <source>
        <strain evidence="10 11">PS125</strain>
    </source>
</reference>
<evidence type="ECO:0000256" key="3">
    <source>
        <dbReference type="ARBA" id="ARBA00022748"/>
    </source>
</evidence>
<dbReference type="InterPro" id="IPR028250">
    <property type="entry name" value="DsbDN"/>
</dbReference>
<feature type="transmembrane region" description="Helical" evidence="7">
    <location>
        <begin position="538"/>
        <end position="555"/>
    </location>
</feature>
<dbReference type="SUPFAM" id="SSF52833">
    <property type="entry name" value="Thioredoxin-like"/>
    <property type="match status" value="1"/>
</dbReference>
<keyword evidence="3" id="KW-0201">Cytochrome c-type biogenesis</keyword>
<dbReference type="Proteomes" id="UP001209854">
    <property type="component" value="Unassembled WGS sequence"/>
</dbReference>
<dbReference type="Pfam" id="PF02683">
    <property type="entry name" value="DsbD_TM"/>
    <property type="match status" value="1"/>
</dbReference>
<evidence type="ECO:0000256" key="6">
    <source>
        <dbReference type="ARBA" id="ARBA00023284"/>
    </source>
</evidence>
<dbReference type="Pfam" id="PF11412">
    <property type="entry name" value="DsbD_N"/>
    <property type="match status" value="1"/>
</dbReference>
<dbReference type="Gene3D" id="3.40.30.10">
    <property type="entry name" value="Glutaredoxin"/>
    <property type="match status" value="1"/>
</dbReference>
<dbReference type="PANTHER" id="PTHR32234:SF3">
    <property type="entry name" value="SUPPRESSION OF COPPER SENSITIVITY PROTEIN"/>
    <property type="match status" value="1"/>
</dbReference>
<evidence type="ECO:0000256" key="7">
    <source>
        <dbReference type="SAM" id="Phobius"/>
    </source>
</evidence>
<evidence type="ECO:0000259" key="8">
    <source>
        <dbReference type="Pfam" id="PF02683"/>
    </source>
</evidence>
<sequence length="689" mass="75521">MLTSANLKANTTDWIFSSEQPSAKIRLLLSGELDKAENQVIAGLQVALDSPWKTYWRSPGEAGIPPAFHWQTNHNVVDTQWLWPVPERFDLLGIQTLGYQGSVVFPLLITVNDLNTPVTLDGILRLPSCTTICVLSDFAVQASFIPDQLVPDSEAAFLIDKALSKVPETHSIENPAAKGQIIESVNWRTPDSTVVVSASSPDGWQKPDIILDGLQDISFSEPELRIEGTQLQAIVTASSWLGDIDLNQQSVNVTLINGEQATETAVIISDQPVTELSSQQSSFMVMVLFALLGGFILNLMPCVLPVLGLKLSSVVQATGQDRKVVRWQFLSSASGILVSFWLLALFLLTLKWTGNNLGWGIQFQNPWFIGFMAVVTGLFAANLLGAFEIQLSSSLNTRLASTGSNDLKGHFVQGMFATLLATPCSAPFLGTAVAFALTTDAIHLLAIFSAMGIGLAVPYILVAVFPAMLSWLPRPGPWMIKLRRTMAVFLIATTLWLVHLLNAHLPSVGQFAVMFFAIITFTYLLLKPFFKAKQRLRAGTSLLAAVLITFAWHWADRVTTPLSAALFSPSESLDWQTLDSAAIRQHVRDGKTVFVDITADWCVTCKANKVRVLDRDPVLSALKSEQIVLMRGDWTTPSDKVNRYLQQNNQFGVPFNKVYGPETSQGIALPVLLDHNTVMDALTNSQGEE</sequence>
<evidence type="ECO:0000313" key="11">
    <source>
        <dbReference type="Proteomes" id="UP001209854"/>
    </source>
</evidence>
<dbReference type="RefSeq" id="WP_262565874.1">
    <property type="nucleotide sequence ID" value="NZ_JAPFCC010000001.1"/>
</dbReference>
<gene>
    <name evidence="10" type="ORF">NX722_26750</name>
</gene>
<feature type="domain" description="Thiol:disulfide interchange protein DsbD N-terminal" evidence="9">
    <location>
        <begin position="37"/>
        <end position="136"/>
    </location>
</feature>
<dbReference type="Pfam" id="PF13899">
    <property type="entry name" value="Thioredoxin_7"/>
    <property type="match status" value="1"/>
</dbReference>
<feature type="domain" description="Cytochrome C biogenesis protein transmembrane" evidence="8">
    <location>
        <begin position="285"/>
        <end position="499"/>
    </location>
</feature>
<evidence type="ECO:0000256" key="2">
    <source>
        <dbReference type="ARBA" id="ARBA00022692"/>
    </source>
</evidence>
<evidence type="ECO:0000256" key="5">
    <source>
        <dbReference type="ARBA" id="ARBA00023136"/>
    </source>
</evidence>
<keyword evidence="4 7" id="KW-1133">Transmembrane helix</keyword>
<feature type="transmembrane region" description="Helical" evidence="7">
    <location>
        <begin position="283"/>
        <end position="308"/>
    </location>
</feature>
<comment type="subcellular location">
    <subcellularLocation>
        <location evidence="1">Membrane</location>
        <topology evidence="1">Multi-pass membrane protein</topology>
    </subcellularLocation>
</comment>
<feature type="transmembrane region" description="Helical" evidence="7">
    <location>
        <begin position="442"/>
        <end position="472"/>
    </location>
</feature>
<feature type="transmembrane region" description="Helical" evidence="7">
    <location>
        <begin position="368"/>
        <end position="389"/>
    </location>
</feature>
<dbReference type="PANTHER" id="PTHR32234">
    <property type="entry name" value="THIOL:DISULFIDE INTERCHANGE PROTEIN DSBD"/>
    <property type="match status" value="1"/>
</dbReference>
<protein>
    <submittedName>
        <fullName evidence="10">Thioredoxin family protein</fullName>
    </submittedName>
</protein>
<organism evidence="10 11">
    <name type="scientific">Endozoicomonas gorgoniicola</name>
    <dbReference type="NCBI Taxonomy" id="1234144"/>
    <lineage>
        <taxon>Bacteria</taxon>
        <taxon>Pseudomonadati</taxon>
        <taxon>Pseudomonadota</taxon>
        <taxon>Gammaproteobacteria</taxon>
        <taxon>Oceanospirillales</taxon>
        <taxon>Endozoicomonadaceae</taxon>
        <taxon>Endozoicomonas</taxon>
    </lineage>
</organism>
<keyword evidence="6" id="KW-0676">Redox-active center</keyword>
<proteinExistence type="predicted"/>
<feature type="transmembrane region" description="Helical" evidence="7">
    <location>
        <begin position="484"/>
        <end position="502"/>
    </location>
</feature>
<feature type="transmembrane region" description="Helical" evidence="7">
    <location>
        <begin position="410"/>
        <end position="436"/>
    </location>
</feature>
<dbReference type="InterPro" id="IPR003834">
    <property type="entry name" value="Cyt_c_assmbl_TM_dom"/>
</dbReference>
<evidence type="ECO:0000256" key="4">
    <source>
        <dbReference type="ARBA" id="ARBA00022989"/>
    </source>
</evidence>
<dbReference type="PROSITE" id="PS00194">
    <property type="entry name" value="THIOREDOXIN_1"/>
    <property type="match status" value="1"/>
</dbReference>
<dbReference type="EMBL" id="JAPFCC010000001">
    <property type="protein sequence ID" value="MCW7556163.1"/>
    <property type="molecule type" value="Genomic_DNA"/>
</dbReference>
<dbReference type="InterPro" id="IPR036249">
    <property type="entry name" value="Thioredoxin-like_sf"/>
</dbReference>
<accession>A0ABT3N3E8</accession>
<keyword evidence="5 7" id="KW-0472">Membrane</keyword>
<dbReference type="InterPro" id="IPR017937">
    <property type="entry name" value="Thioredoxin_CS"/>
</dbReference>
<evidence type="ECO:0000259" key="9">
    <source>
        <dbReference type="Pfam" id="PF11412"/>
    </source>
</evidence>
<dbReference type="InterPro" id="IPR035671">
    <property type="entry name" value="DsbD_gamma"/>
</dbReference>
<keyword evidence="2 7" id="KW-0812">Transmembrane</keyword>
<dbReference type="CDD" id="cd02953">
    <property type="entry name" value="DsbDgamma"/>
    <property type="match status" value="1"/>
</dbReference>
<evidence type="ECO:0000313" key="10">
    <source>
        <dbReference type="EMBL" id="MCW7556163.1"/>
    </source>
</evidence>
<evidence type="ECO:0000256" key="1">
    <source>
        <dbReference type="ARBA" id="ARBA00004141"/>
    </source>
</evidence>
<name>A0ABT3N3E8_9GAMM</name>
<feature type="transmembrane region" description="Helical" evidence="7">
    <location>
        <begin position="508"/>
        <end position="526"/>
    </location>
</feature>
<feature type="transmembrane region" description="Helical" evidence="7">
    <location>
        <begin position="329"/>
        <end position="348"/>
    </location>
</feature>
<keyword evidence="11" id="KW-1185">Reference proteome</keyword>
<comment type="caution">
    <text evidence="10">The sequence shown here is derived from an EMBL/GenBank/DDBJ whole genome shotgun (WGS) entry which is preliminary data.</text>
</comment>